<dbReference type="GeneID" id="108704383"/>
<keyword evidence="9" id="KW-1185">Reference proteome</keyword>
<dbReference type="GO" id="GO:0090200">
    <property type="term" value="P:positive regulation of release of cytochrome c from mitochondria"/>
    <property type="evidence" value="ECO:0000318"/>
    <property type="project" value="GO_Central"/>
</dbReference>
<dbReference type="CTD" id="108704383"/>
<evidence type="ECO:0000256" key="4">
    <source>
        <dbReference type="ARBA" id="ARBA00022490"/>
    </source>
</evidence>
<evidence type="ECO:0000313" key="9">
    <source>
        <dbReference type="Proteomes" id="UP000186698"/>
    </source>
</evidence>
<accession>A0A8J0TWP2</accession>
<name>A0A8J0TWP2_XENLA</name>
<proteinExistence type="predicted"/>
<keyword evidence="4" id="KW-0963">Cytoplasm</keyword>
<dbReference type="Pfam" id="PF06393">
    <property type="entry name" value="BID"/>
    <property type="match status" value="1"/>
</dbReference>
<dbReference type="PANTHER" id="PTHR35447:SF1">
    <property type="entry name" value="BH3-INTERACTING DOMAIN DEATH AGONIST"/>
    <property type="match status" value="1"/>
</dbReference>
<comment type="subcellular location">
    <subcellularLocation>
        <location evidence="2">Cytoplasm</location>
    </subcellularLocation>
    <subcellularLocation>
        <location evidence="1">Mitochondrion outer membrane</location>
    </subcellularLocation>
</comment>
<keyword evidence="6" id="KW-1000">Mitochondrion outer membrane</keyword>
<protein>
    <recommendedName>
        <fullName evidence="3">BH3-interacting domain death agonist</fullName>
    </recommendedName>
</protein>
<dbReference type="InterPro" id="IPR010479">
    <property type="entry name" value="BID"/>
</dbReference>
<evidence type="ECO:0000256" key="8">
    <source>
        <dbReference type="ARBA" id="ARBA00023136"/>
    </source>
</evidence>
<dbReference type="PANTHER" id="PTHR35447">
    <property type="entry name" value="BH3-INTERACTING DOMAIN DEATH AGONIST"/>
    <property type="match status" value="1"/>
</dbReference>
<dbReference type="Gene3D" id="1.10.437.10">
    <property type="entry name" value="Blc2-like"/>
    <property type="match status" value="1"/>
</dbReference>
<dbReference type="RefSeq" id="XP_018096384.1">
    <property type="nucleotide sequence ID" value="XM_018240895.1"/>
</dbReference>
<dbReference type="OrthoDB" id="9941774at2759"/>
<evidence type="ECO:0000256" key="3">
    <source>
        <dbReference type="ARBA" id="ARBA00015802"/>
    </source>
</evidence>
<dbReference type="InterPro" id="IPR036834">
    <property type="entry name" value="Bcl-2-like_sf"/>
</dbReference>
<evidence type="ECO:0000256" key="7">
    <source>
        <dbReference type="ARBA" id="ARBA00023128"/>
    </source>
</evidence>
<reference evidence="10" key="1">
    <citation type="submission" date="2025-08" db="UniProtKB">
        <authorList>
            <consortium name="RefSeq"/>
        </authorList>
    </citation>
    <scope>IDENTIFICATION</scope>
    <source>
        <strain evidence="10">J_2021</strain>
        <tissue evidence="10">Erythrocytes</tissue>
    </source>
</reference>
<evidence type="ECO:0000313" key="11">
    <source>
        <dbReference type="Xenbase" id="XB-GENE-17338535"/>
    </source>
</evidence>
<dbReference type="AGR" id="Xenbase:XB-GENE-17338535"/>
<dbReference type="KEGG" id="xla:108704383"/>
<gene>
    <name evidence="10 11" type="primary">bid.L</name>
</gene>
<dbReference type="GO" id="GO:2001244">
    <property type="term" value="P:positive regulation of intrinsic apoptotic signaling pathway"/>
    <property type="evidence" value="ECO:0000318"/>
    <property type="project" value="GO_Central"/>
</dbReference>
<keyword evidence="8" id="KW-0472">Membrane</keyword>
<keyword evidence="5" id="KW-0053">Apoptosis</keyword>
<evidence type="ECO:0000256" key="2">
    <source>
        <dbReference type="ARBA" id="ARBA00004496"/>
    </source>
</evidence>
<dbReference type="GO" id="GO:2001238">
    <property type="term" value="P:positive regulation of extrinsic apoptotic signaling pathway"/>
    <property type="evidence" value="ECO:0000318"/>
    <property type="project" value="GO_Central"/>
</dbReference>
<evidence type="ECO:0000256" key="1">
    <source>
        <dbReference type="ARBA" id="ARBA00004294"/>
    </source>
</evidence>
<organism evidence="9 10">
    <name type="scientific">Xenopus laevis</name>
    <name type="common">African clawed frog</name>
    <dbReference type="NCBI Taxonomy" id="8355"/>
    <lineage>
        <taxon>Eukaryota</taxon>
        <taxon>Metazoa</taxon>
        <taxon>Chordata</taxon>
        <taxon>Craniata</taxon>
        <taxon>Vertebrata</taxon>
        <taxon>Euteleostomi</taxon>
        <taxon>Amphibia</taxon>
        <taxon>Batrachia</taxon>
        <taxon>Anura</taxon>
        <taxon>Pipoidea</taxon>
        <taxon>Pipidae</taxon>
        <taxon>Xenopodinae</taxon>
        <taxon>Xenopus</taxon>
        <taxon>Xenopus</taxon>
    </lineage>
</organism>
<evidence type="ECO:0000256" key="6">
    <source>
        <dbReference type="ARBA" id="ARBA00022787"/>
    </source>
</evidence>
<dbReference type="Proteomes" id="UP000186698">
    <property type="component" value="Chromosome 3L"/>
</dbReference>
<dbReference type="GO" id="GO:0005739">
    <property type="term" value="C:mitochondrion"/>
    <property type="evidence" value="ECO:0000318"/>
    <property type="project" value="GO_Central"/>
</dbReference>
<dbReference type="AlphaFoldDB" id="A0A8J0TWP2"/>
<dbReference type="Xenbase" id="XB-GENE-17338535">
    <property type="gene designation" value="bid.L"/>
</dbReference>
<keyword evidence="7" id="KW-0496">Mitochondrion</keyword>
<dbReference type="SUPFAM" id="SSF56854">
    <property type="entry name" value="Bcl-2 inhibitors of programmed cell death"/>
    <property type="match status" value="1"/>
</dbReference>
<dbReference type="GO" id="GO:0008637">
    <property type="term" value="P:apoptotic mitochondrial changes"/>
    <property type="evidence" value="ECO:0000318"/>
    <property type="project" value="GO_Central"/>
</dbReference>
<sequence>MQRHTGNYPLHNALGHSETAETVRESVSSTGRDISAASLYQGRMTLSVEKILLSYLEIDLKNNEVWEELNLFSGRGMKRGPMRQQGVSMRCCEGDLETDGNVPLKSTDIIQLEEEDEELCRRIAAQLAEIGDKLEREMKIKPEVVDGLVDAMLNNTLDEEHLAATVQSLVQTAPPGVEQELATVAVAMILTKKAVTNAPSLLHNICHTTTQFVERNYRACLERLARQR</sequence>
<dbReference type="GO" id="GO:0005829">
    <property type="term" value="C:cytosol"/>
    <property type="evidence" value="ECO:0000318"/>
    <property type="project" value="GO_Central"/>
</dbReference>
<evidence type="ECO:0000313" key="10">
    <source>
        <dbReference type="RefSeq" id="XP_018096384.1"/>
    </source>
</evidence>
<dbReference type="GO" id="GO:0005741">
    <property type="term" value="C:mitochondrial outer membrane"/>
    <property type="evidence" value="ECO:0007669"/>
    <property type="project" value="UniProtKB-SubCell"/>
</dbReference>
<evidence type="ECO:0000256" key="5">
    <source>
        <dbReference type="ARBA" id="ARBA00022703"/>
    </source>
</evidence>